<evidence type="ECO:0000256" key="5">
    <source>
        <dbReference type="ARBA" id="ARBA00022737"/>
    </source>
</evidence>
<dbReference type="InterPro" id="IPR051428">
    <property type="entry name" value="Sphingo_Act-Surfact_Prot"/>
</dbReference>
<dbReference type="GO" id="GO:0005576">
    <property type="term" value="C:extracellular region"/>
    <property type="evidence" value="ECO:0007669"/>
    <property type="project" value="UniProtKB-SubCell"/>
</dbReference>
<dbReference type="InterPro" id="IPR008138">
    <property type="entry name" value="SapB_2"/>
</dbReference>
<evidence type="ECO:0000256" key="10">
    <source>
        <dbReference type="ARBA" id="ARBA00037221"/>
    </source>
</evidence>
<feature type="signal peptide" evidence="13">
    <location>
        <begin position="1"/>
        <end position="20"/>
    </location>
</feature>
<feature type="domain" description="Saposin B-type" evidence="14">
    <location>
        <begin position="161"/>
        <end position="241"/>
    </location>
</feature>
<evidence type="ECO:0000256" key="8">
    <source>
        <dbReference type="ARBA" id="ARBA00023157"/>
    </source>
</evidence>
<keyword evidence="8" id="KW-1015">Disulfide bond</keyword>
<dbReference type="PROSITE" id="PS50015">
    <property type="entry name" value="SAP_B"/>
    <property type="match status" value="2"/>
</dbReference>
<keyword evidence="16" id="KW-1185">Reference proteome</keyword>
<dbReference type="EMBL" id="BAABME010005430">
    <property type="protein sequence ID" value="GAA0165606.1"/>
    <property type="molecule type" value="Genomic_DNA"/>
</dbReference>
<keyword evidence="9" id="KW-0325">Glycoprotein</keyword>
<dbReference type="InterPro" id="IPR007856">
    <property type="entry name" value="SapB_1"/>
</dbReference>
<name>A0AAV3QRG6_LITER</name>
<keyword evidence="7" id="KW-0865">Zymogen</keyword>
<evidence type="ECO:0000256" key="12">
    <source>
        <dbReference type="ARBA" id="ARBA00041785"/>
    </source>
</evidence>
<evidence type="ECO:0000256" key="13">
    <source>
        <dbReference type="SAM" id="SignalP"/>
    </source>
</evidence>
<dbReference type="Pfam" id="PF05184">
    <property type="entry name" value="SapB_1"/>
    <property type="match status" value="2"/>
</dbReference>
<keyword evidence="3" id="KW-0645">Protease</keyword>
<comment type="function">
    <text evidence="10">Pulmonary surfactant-associated proteins promote alveolar stability by lowering the surface tension at the air-liquid interface in the peripheral air spaces. SP-B increases the collapse pressure of palmitic acid to nearly 70 millinewtons per meter.</text>
</comment>
<evidence type="ECO:0000313" key="16">
    <source>
        <dbReference type="Proteomes" id="UP001454036"/>
    </source>
</evidence>
<dbReference type="PANTHER" id="PTHR11480">
    <property type="entry name" value="SAPOSIN-RELATED"/>
    <property type="match status" value="1"/>
</dbReference>
<dbReference type="InterPro" id="IPR008139">
    <property type="entry name" value="SaposinB_dom"/>
</dbReference>
<keyword evidence="6" id="KW-0378">Hydrolase</keyword>
<evidence type="ECO:0000256" key="7">
    <source>
        <dbReference type="ARBA" id="ARBA00023145"/>
    </source>
</evidence>
<evidence type="ECO:0000256" key="11">
    <source>
        <dbReference type="ARBA" id="ARBA00041094"/>
    </source>
</evidence>
<dbReference type="Pfam" id="PF03489">
    <property type="entry name" value="SapB_2"/>
    <property type="match status" value="2"/>
</dbReference>
<dbReference type="SUPFAM" id="SSF47862">
    <property type="entry name" value="Saposin"/>
    <property type="match status" value="2"/>
</dbReference>
<organism evidence="15 16">
    <name type="scientific">Lithospermum erythrorhizon</name>
    <name type="common">Purple gromwell</name>
    <name type="synonym">Lithospermum officinale var. erythrorhizon</name>
    <dbReference type="NCBI Taxonomy" id="34254"/>
    <lineage>
        <taxon>Eukaryota</taxon>
        <taxon>Viridiplantae</taxon>
        <taxon>Streptophyta</taxon>
        <taxon>Embryophyta</taxon>
        <taxon>Tracheophyta</taxon>
        <taxon>Spermatophyta</taxon>
        <taxon>Magnoliopsida</taxon>
        <taxon>eudicotyledons</taxon>
        <taxon>Gunneridae</taxon>
        <taxon>Pentapetalae</taxon>
        <taxon>asterids</taxon>
        <taxon>lamiids</taxon>
        <taxon>Boraginales</taxon>
        <taxon>Boraginaceae</taxon>
        <taxon>Boraginoideae</taxon>
        <taxon>Lithospermeae</taxon>
        <taxon>Lithospermum</taxon>
    </lineage>
</organism>
<evidence type="ECO:0000256" key="2">
    <source>
        <dbReference type="ARBA" id="ARBA00022525"/>
    </source>
</evidence>
<evidence type="ECO:0000256" key="1">
    <source>
        <dbReference type="ARBA" id="ARBA00004239"/>
    </source>
</evidence>
<dbReference type="InterPro" id="IPR011001">
    <property type="entry name" value="Saposin-like"/>
</dbReference>
<sequence>MDGKVLIFLCVLGLSCYCDAREMVNTYNNFDIISVFQPKNNQAGKDVRVAEVGRNEVCTLCEEFASDAMKYLSNNKTQTEIIEMLHQSCSKLRSFEQEDYHTFDLYVEREKQLGEKERLCIALVDYYAPLFFIEISLVQPSDFCQKVNLCELVVSLSERLSKESCDLCHQAVNEAVVKLKDPETQLEILEILLKACDATENYAKKCKNLVFEYAPLILANAEQFLEKNDICIMLHACDAVASDSKQYSSSSVEPTLHSVS</sequence>
<dbReference type="PROSITE" id="PS51257">
    <property type="entry name" value="PROKAR_LIPOPROTEIN"/>
    <property type="match status" value="1"/>
</dbReference>
<accession>A0AAV3QRG6</accession>
<evidence type="ECO:0000256" key="4">
    <source>
        <dbReference type="ARBA" id="ARBA00022729"/>
    </source>
</evidence>
<evidence type="ECO:0000313" key="15">
    <source>
        <dbReference type="EMBL" id="GAA0165606.1"/>
    </source>
</evidence>
<dbReference type="GO" id="GO:0006508">
    <property type="term" value="P:proteolysis"/>
    <property type="evidence" value="ECO:0007669"/>
    <property type="project" value="UniProtKB-KW"/>
</dbReference>
<reference evidence="15 16" key="1">
    <citation type="submission" date="2024-01" db="EMBL/GenBank/DDBJ databases">
        <title>The complete chloroplast genome sequence of Lithospermum erythrorhizon: insights into the phylogenetic relationship among Boraginaceae species and the maternal lineages of purple gromwells.</title>
        <authorList>
            <person name="Okada T."/>
            <person name="Watanabe K."/>
        </authorList>
    </citation>
    <scope>NUCLEOTIDE SEQUENCE [LARGE SCALE GENOMIC DNA]</scope>
</reference>
<evidence type="ECO:0000256" key="6">
    <source>
        <dbReference type="ARBA" id="ARBA00022750"/>
    </source>
</evidence>
<protein>
    <recommendedName>
        <fullName evidence="11">Pulmonary surfactant-associated protein B</fullName>
    </recommendedName>
    <alternativeName>
        <fullName evidence="12">Pulmonary surfactant-associated proteolipid SPL(Phe)</fullName>
    </alternativeName>
</protein>
<dbReference type="PANTHER" id="PTHR11480:SF3">
    <property type="entry name" value="BCDNA.GH08312"/>
    <property type="match status" value="1"/>
</dbReference>
<dbReference type="SMART" id="SM00741">
    <property type="entry name" value="SapB"/>
    <property type="match status" value="2"/>
</dbReference>
<evidence type="ECO:0000256" key="9">
    <source>
        <dbReference type="ARBA" id="ARBA00023180"/>
    </source>
</evidence>
<keyword evidence="4 13" id="KW-0732">Signal</keyword>
<dbReference type="GO" id="GO:0006629">
    <property type="term" value="P:lipid metabolic process"/>
    <property type="evidence" value="ECO:0007669"/>
    <property type="project" value="InterPro"/>
</dbReference>
<gene>
    <name evidence="15" type="ORF">LIER_20964</name>
</gene>
<evidence type="ECO:0000256" key="3">
    <source>
        <dbReference type="ARBA" id="ARBA00022670"/>
    </source>
</evidence>
<evidence type="ECO:0000259" key="14">
    <source>
        <dbReference type="PROSITE" id="PS50015"/>
    </source>
</evidence>
<feature type="chain" id="PRO_5043932299" description="Pulmonary surfactant-associated protein B" evidence="13">
    <location>
        <begin position="21"/>
        <end position="260"/>
    </location>
</feature>
<proteinExistence type="predicted"/>
<keyword evidence="6" id="KW-0064">Aspartyl protease</keyword>
<keyword evidence="5" id="KW-0677">Repeat</keyword>
<comment type="subcellular location">
    <subcellularLocation>
        <location evidence="1">Secreted</location>
        <location evidence="1">Extracellular space</location>
    </subcellularLocation>
</comment>
<dbReference type="FunFam" id="1.10.225.10:FF:000008">
    <property type="entry name" value="Pulmonary surfactant-associated protein B"/>
    <property type="match status" value="1"/>
</dbReference>
<dbReference type="AlphaFoldDB" id="A0AAV3QRG6"/>
<feature type="domain" description="Saposin B-type" evidence="14">
    <location>
        <begin position="54"/>
        <end position="154"/>
    </location>
</feature>
<comment type="caution">
    <text evidence="15">The sequence shown here is derived from an EMBL/GenBank/DDBJ whole genome shotgun (WGS) entry which is preliminary data.</text>
</comment>
<dbReference type="Proteomes" id="UP001454036">
    <property type="component" value="Unassembled WGS sequence"/>
</dbReference>
<keyword evidence="2" id="KW-0964">Secreted</keyword>
<dbReference type="GO" id="GO:0004190">
    <property type="term" value="F:aspartic-type endopeptidase activity"/>
    <property type="evidence" value="ECO:0007669"/>
    <property type="project" value="UniProtKB-KW"/>
</dbReference>
<dbReference type="Gene3D" id="1.10.225.10">
    <property type="entry name" value="Saposin-like"/>
    <property type="match status" value="2"/>
</dbReference>